<reference evidence="1" key="1">
    <citation type="journal article" date="2023" name="Mol. Biol. Evol.">
        <title>Third-Generation Sequencing Reveals the Adaptive Role of the Epigenome in Three Deep-Sea Polychaetes.</title>
        <authorList>
            <person name="Perez M."/>
            <person name="Aroh O."/>
            <person name="Sun Y."/>
            <person name="Lan Y."/>
            <person name="Juniper S.K."/>
            <person name="Young C.R."/>
            <person name="Angers B."/>
            <person name="Qian P.Y."/>
        </authorList>
    </citation>
    <scope>NUCLEOTIDE SEQUENCE</scope>
    <source>
        <strain evidence="1">P08H-3</strain>
    </source>
</reference>
<dbReference type="AlphaFoldDB" id="A0AAD9J240"/>
<proteinExistence type="predicted"/>
<feature type="non-terminal residue" evidence="1">
    <location>
        <position position="1"/>
    </location>
</feature>
<sequence>VESTKRNILEYNKRWTSAKCSLNKLCIGKGKPALFELLVCKEPLNKKLRPVTSQIEISSSEEVNNDQHIAKTSADIKACRLNHLAFLELLFSLVEHPLWKDVIGALRDGYYCLIYQALFGTLLDIVYDISDKI</sequence>
<comment type="caution">
    <text evidence="1">The sequence shown here is derived from an EMBL/GenBank/DDBJ whole genome shotgun (WGS) entry which is preliminary data.</text>
</comment>
<accession>A0AAD9J240</accession>
<evidence type="ECO:0000313" key="2">
    <source>
        <dbReference type="Proteomes" id="UP001208570"/>
    </source>
</evidence>
<protein>
    <submittedName>
        <fullName evidence="1">Uncharacterized protein</fullName>
    </submittedName>
</protein>
<keyword evidence="2" id="KW-1185">Reference proteome</keyword>
<name>A0AAD9J240_9ANNE</name>
<dbReference type="Proteomes" id="UP001208570">
    <property type="component" value="Unassembled WGS sequence"/>
</dbReference>
<gene>
    <name evidence="1" type="ORF">LSH36_691g00025</name>
</gene>
<dbReference type="EMBL" id="JAODUP010000691">
    <property type="protein sequence ID" value="KAK2145261.1"/>
    <property type="molecule type" value="Genomic_DNA"/>
</dbReference>
<organism evidence="1 2">
    <name type="scientific">Paralvinella palmiformis</name>
    <dbReference type="NCBI Taxonomy" id="53620"/>
    <lineage>
        <taxon>Eukaryota</taxon>
        <taxon>Metazoa</taxon>
        <taxon>Spiralia</taxon>
        <taxon>Lophotrochozoa</taxon>
        <taxon>Annelida</taxon>
        <taxon>Polychaeta</taxon>
        <taxon>Sedentaria</taxon>
        <taxon>Canalipalpata</taxon>
        <taxon>Terebellida</taxon>
        <taxon>Terebelliformia</taxon>
        <taxon>Alvinellidae</taxon>
        <taxon>Paralvinella</taxon>
    </lineage>
</organism>
<evidence type="ECO:0000313" key="1">
    <source>
        <dbReference type="EMBL" id="KAK2145261.1"/>
    </source>
</evidence>